<keyword evidence="1" id="KW-1133">Transmembrane helix</keyword>
<sequence length="96" mass="10801">MQLLSLVLFMVASAVFFCFHGLTFFHIDTKLLSLSVVPLLELTPVHVALTVPLSNRLIATGTIVHIKFKFIHPIVLARLLHCYGQIFSKSEKNTRP</sequence>
<name>A0A0E9SQE4_ANGAN</name>
<feature type="transmembrane region" description="Helical" evidence="1">
    <location>
        <begin position="6"/>
        <end position="25"/>
    </location>
</feature>
<accession>A0A0E9SQE4</accession>
<proteinExistence type="predicted"/>
<keyword evidence="1" id="KW-0472">Membrane</keyword>
<dbReference type="EMBL" id="GBXM01065692">
    <property type="protein sequence ID" value="JAH42885.1"/>
    <property type="molecule type" value="Transcribed_RNA"/>
</dbReference>
<dbReference type="AlphaFoldDB" id="A0A0E9SQE4"/>
<reference evidence="2" key="2">
    <citation type="journal article" date="2015" name="Fish Shellfish Immunol.">
        <title>Early steps in the European eel (Anguilla anguilla)-Vibrio vulnificus interaction in the gills: Role of the RtxA13 toxin.</title>
        <authorList>
            <person name="Callol A."/>
            <person name="Pajuelo D."/>
            <person name="Ebbesson L."/>
            <person name="Teles M."/>
            <person name="MacKenzie S."/>
            <person name="Amaro C."/>
        </authorList>
    </citation>
    <scope>NUCLEOTIDE SEQUENCE</scope>
</reference>
<evidence type="ECO:0000313" key="2">
    <source>
        <dbReference type="EMBL" id="JAH42885.1"/>
    </source>
</evidence>
<keyword evidence="1" id="KW-0812">Transmembrane</keyword>
<reference evidence="2" key="1">
    <citation type="submission" date="2014-11" db="EMBL/GenBank/DDBJ databases">
        <authorList>
            <person name="Amaro Gonzalez C."/>
        </authorList>
    </citation>
    <scope>NUCLEOTIDE SEQUENCE</scope>
</reference>
<protein>
    <submittedName>
        <fullName evidence="2">Uncharacterized protein</fullName>
    </submittedName>
</protein>
<organism evidence="2">
    <name type="scientific">Anguilla anguilla</name>
    <name type="common">European freshwater eel</name>
    <name type="synonym">Muraena anguilla</name>
    <dbReference type="NCBI Taxonomy" id="7936"/>
    <lineage>
        <taxon>Eukaryota</taxon>
        <taxon>Metazoa</taxon>
        <taxon>Chordata</taxon>
        <taxon>Craniata</taxon>
        <taxon>Vertebrata</taxon>
        <taxon>Euteleostomi</taxon>
        <taxon>Actinopterygii</taxon>
        <taxon>Neopterygii</taxon>
        <taxon>Teleostei</taxon>
        <taxon>Anguilliformes</taxon>
        <taxon>Anguillidae</taxon>
        <taxon>Anguilla</taxon>
    </lineage>
</organism>
<evidence type="ECO:0000256" key="1">
    <source>
        <dbReference type="SAM" id="Phobius"/>
    </source>
</evidence>